<dbReference type="SUPFAM" id="SSF161098">
    <property type="entry name" value="MetI-like"/>
    <property type="match status" value="1"/>
</dbReference>
<sequence>MYPFLWMVSASLKDQLEIFSAGLSLLPETPVWENYARAWTEANFSTYTWNTILVTVASVVLVVVRCAMAGYVIGRYQFFGKKVVVIVLVATFFVPTGYTIIPVVEISQQLGLLNSLSGMVLAMSGGGHVALILLYAGYFRGIPRELEESAVIDGAGFFSVFFRIMLPLSGPITATATLMTFLATWNNFFIPLVFSLSRPELRTLSVGMKAFVGENSTDWGGMAAAATISLIPLVILFVLLQGQFVKGFAGAIKQ</sequence>
<feature type="transmembrane region" description="Helical" evidence="7">
    <location>
        <begin position="217"/>
        <end position="240"/>
    </location>
</feature>
<comment type="subcellular location">
    <subcellularLocation>
        <location evidence="1 7">Cell membrane</location>
        <topology evidence="1 7">Multi-pass membrane protein</topology>
    </subcellularLocation>
</comment>
<keyword evidence="4 7" id="KW-0812">Transmembrane</keyword>
<evidence type="ECO:0000256" key="3">
    <source>
        <dbReference type="ARBA" id="ARBA00022475"/>
    </source>
</evidence>
<keyword evidence="5 7" id="KW-1133">Transmembrane helix</keyword>
<keyword evidence="6 7" id="KW-0472">Membrane</keyword>
<protein>
    <submittedName>
        <fullName evidence="9">Carbohydrate ABC transporter permease</fullName>
    </submittedName>
</protein>
<dbReference type="PANTHER" id="PTHR43744:SF8">
    <property type="entry name" value="SN-GLYCEROL-3-PHOSPHATE TRANSPORT SYSTEM PERMEASE PROTEIN UGPE"/>
    <property type="match status" value="1"/>
</dbReference>
<evidence type="ECO:0000256" key="2">
    <source>
        <dbReference type="ARBA" id="ARBA00022448"/>
    </source>
</evidence>
<dbReference type="InterPro" id="IPR035906">
    <property type="entry name" value="MetI-like_sf"/>
</dbReference>
<evidence type="ECO:0000256" key="5">
    <source>
        <dbReference type="ARBA" id="ARBA00022989"/>
    </source>
</evidence>
<keyword evidence="10" id="KW-1185">Reference proteome</keyword>
<organism evidence="9 10">
    <name type="scientific">Georgenia alba</name>
    <dbReference type="NCBI Taxonomy" id="2233858"/>
    <lineage>
        <taxon>Bacteria</taxon>
        <taxon>Bacillati</taxon>
        <taxon>Actinomycetota</taxon>
        <taxon>Actinomycetes</taxon>
        <taxon>Micrococcales</taxon>
        <taxon>Bogoriellaceae</taxon>
        <taxon>Georgenia</taxon>
    </lineage>
</organism>
<evidence type="ECO:0000313" key="10">
    <source>
        <dbReference type="Proteomes" id="UP001596455"/>
    </source>
</evidence>
<reference evidence="10" key="1">
    <citation type="journal article" date="2019" name="Int. J. Syst. Evol. Microbiol.">
        <title>The Global Catalogue of Microorganisms (GCM) 10K type strain sequencing project: providing services to taxonomists for standard genome sequencing and annotation.</title>
        <authorList>
            <consortium name="The Broad Institute Genomics Platform"/>
            <consortium name="The Broad Institute Genome Sequencing Center for Infectious Disease"/>
            <person name="Wu L."/>
            <person name="Ma J."/>
        </authorList>
    </citation>
    <scope>NUCLEOTIDE SEQUENCE [LARGE SCALE GENOMIC DNA]</scope>
    <source>
        <strain evidence="10">JCM 1490</strain>
    </source>
</reference>
<proteinExistence type="inferred from homology"/>
<dbReference type="EMBL" id="JBHTCQ010000001">
    <property type="protein sequence ID" value="MFC7404753.1"/>
    <property type="molecule type" value="Genomic_DNA"/>
</dbReference>
<accession>A0ABW2QBJ8</accession>
<feature type="transmembrane region" description="Helical" evidence="7">
    <location>
        <begin position="83"/>
        <end position="104"/>
    </location>
</feature>
<evidence type="ECO:0000313" key="9">
    <source>
        <dbReference type="EMBL" id="MFC7404753.1"/>
    </source>
</evidence>
<keyword evidence="2 7" id="KW-0813">Transport</keyword>
<evidence type="ECO:0000256" key="6">
    <source>
        <dbReference type="ARBA" id="ARBA00023136"/>
    </source>
</evidence>
<name>A0ABW2QBJ8_9MICO</name>
<evidence type="ECO:0000256" key="4">
    <source>
        <dbReference type="ARBA" id="ARBA00022692"/>
    </source>
</evidence>
<evidence type="ECO:0000259" key="8">
    <source>
        <dbReference type="PROSITE" id="PS50928"/>
    </source>
</evidence>
<dbReference type="InterPro" id="IPR000515">
    <property type="entry name" value="MetI-like"/>
</dbReference>
<comment type="caution">
    <text evidence="9">The sequence shown here is derived from an EMBL/GenBank/DDBJ whole genome shotgun (WGS) entry which is preliminary data.</text>
</comment>
<dbReference type="CDD" id="cd06261">
    <property type="entry name" value="TM_PBP2"/>
    <property type="match status" value="1"/>
</dbReference>
<feature type="domain" description="ABC transmembrane type-1" evidence="8">
    <location>
        <begin position="48"/>
        <end position="240"/>
    </location>
</feature>
<evidence type="ECO:0000256" key="1">
    <source>
        <dbReference type="ARBA" id="ARBA00004651"/>
    </source>
</evidence>
<gene>
    <name evidence="9" type="ORF">ACFQQL_06490</name>
</gene>
<dbReference type="Gene3D" id="1.10.3720.10">
    <property type="entry name" value="MetI-like"/>
    <property type="match status" value="1"/>
</dbReference>
<comment type="similarity">
    <text evidence="7">Belongs to the binding-protein-dependent transport system permease family.</text>
</comment>
<feature type="transmembrane region" description="Helical" evidence="7">
    <location>
        <begin position="116"/>
        <end position="138"/>
    </location>
</feature>
<dbReference type="RefSeq" id="WP_382392447.1">
    <property type="nucleotide sequence ID" value="NZ_JBHTCQ010000001.1"/>
</dbReference>
<dbReference type="Proteomes" id="UP001596455">
    <property type="component" value="Unassembled WGS sequence"/>
</dbReference>
<keyword evidence="3" id="KW-1003">Cell membrane</keyword>
<evidence type="ECO:0000256" key="7">
    <source>
        <dbReference type="RuleBase" id="RU363032"/>
    </source>
</evidence>
<dbReference type="Pfam" id="PF00528">
    <property type="entry name" value="BPD_transp_1"/>
    <property type="match status" value="1"/>
</dbReference>
<dbReference type="PROSITE" id="PS50928">
    <property type="entry name" value="ABC_TM1"/>
    <property type="match status" value="1"/>
</dbReference>
<feature type="transmembrane region" description="Helical" evidence="7">
    <location>
        <begin position="47"/>
        <end position="71"/>
    </location>
</feature>
<dbReference type="PANTHER" id="PTHR43744">
    <property type="entry name" value="ABC TRANSPORTER PERMEASE PROTEIN MG189-RELATED-RELATED"/>
    <property type="match status" value="1"/>
</dbReference>